<evidence type="ECO:0000256" key="1">
    <source>
        <dbReference type="SAM" id="Phobius"/>
    </source>
</evidence>
<name>A0AAP0EKK5_9MAGN</name>
<dbReference type="PANTHER" id="PTHR33287">
    <property type="entry name" value="OS03G0453550 PROTEIN"/>
    <property type="match status" value="1"/>
</dbReference>
<proteinExistence type="predicted"/>
<evidence type="ECO:0000313" key="2">
    <source>
        <dbReference type="EMBL" id="KAK9091238.1"/>
    </source>
</evidence>
<organism evidence="2 3">
    <name type="scientific">Stephania japonica</name>
    <dbReference type="NCBI Taxonomy" id="461633"/>
    <lineage>
        <taxon>Eukaryota</taxon>
        <taxon>Viridiplantae</taxon>
        <taxon>Streptophyta</taxon>
        <taxon>Embryophyta</taxon>
        <taxon>Tracheophyta</taxon>
        <taxon>Spermatophyta</taxon>
        <taxon>Magnoliopsida</taxon>
        <taxon>Ranunculales</taxon>
        <taxon>Menispermaceae</taxon>
        <taxon>Menispermoideae</taxon>
        <taxon>Cissampelideae</taxon>
        <taxon>Stephania</taxon>
    </lineage>
</organism>
<keyword evidence="1" id="KW-0812">Transmembrane</keyword>
<sequence length="232" mass="26300">MAVAESNDDSHVVVVVEISGEKCRSTEQHPLMEISESPGHLLLLKLWQRQEDLLARRVAIKETRLDSVRSDAFHSCCFFYAFYSLFITLVYASSSSSTNNSNNSSKCQCWWIPSVVCASTCVAMALLVQIKLWRYWKVRRQLERERAEARAVNRGIQELRMKGVRFDLSKDGPAGQRGTCRTMVMKSSSVEPKWTQPLAWCSHYFITIFLLCLTGVALPATKFILCTDAAFS</sequence>
<feature type="transmembrane region" description="Helical" evidence="1">
    <location>
        <begin position="72"/>
        <end position="91"/>
    </location>
</feature>
<accession>A0AAP0EKK5</accession>
<evidence type="ECO:0000313" key="3">
    <source>
        <dbReference type="Proteomes" id="UP001417504"/>
    </source>
</evidence>
<dbReference type="AlphaFoldDB" id="A0AAP0EKK5"/>
<keyword evidence="1" id="KW-0472">Membrane</keyword>
<dbReference type="Proteomes" id="UP001417504">
    <property type="component" value="Unassembled WGS sequence"/>
</dbReference>
<gene>
    <name evidence="2" type="ORF">Sjap_024415</name>
</gene>
<protein>
    <submittedName>
        <fullName evidence="2">Uncharacterized protein</fullName>
    </submittedName>
</protein>
<dbReference type="EMBL" id="JBBNAE010000010">
    <property type="protein sequence ID" value="KAK9091238.1"/>
    <property type="molecule type" value="Genomic_DNA"/>
</dbReference>
<feature type="transmembrane region" description="Helical" evidence="1">
    <location>
        <begin position="204"/>
        <end position="225"/>
    </location>
</feature>
<dbReference type="PANTHER" id="PTHR33287:SF3">
    <property type="entry name" value="OS03G0453550 PROTEIN"/>
    <property type="match status" value="1"/>
</dbReference>
<keyword evidence="3" id="KW-1185">Reference proteome</keyword>
<comment type="caution">
    <text evidence="2">The sequence shown here is derived from an EMBL/GenBank/DDBJ whole genome shotgun (WGS) entry which is preliminary data.</text>
</comment>
<feature type="transmembrane region" description="Helical" evidence="1">
    <location>
        <begin position="111"/>
        <end position="130"/>
    </location>
</feature>
<keyword evidence="1" id="KW-1133">Transmembrane helix</keyword>
<reference evidence="2 3" key="1">
    <citation type="submission" date="2024-01" db="EMBL/GenBank/DDBJ databases">
        <title>Genome assemblies of Stephania.</title>
        <authorList>
            <person name="Yang L."/>
        </authorList>
    </citation>
    <scope>NUCLEOTIDE SEQUENCE [LARGE SCALE GENOMIC DNA]</scope>
    <source>
        <strain evidence="2">QJT</strain>
        <tissue evidence="2">Leaf</tissue>
    </source>
</reference>